<dbReference type="InterPro" id="IPR041519">
    <property type="entry name" value="HEPN_RiboL-PSP"/>
</dbReference>
<reference evidence="2 3" key="1">
    <citation type="submission" date="2019-02" db="EMBL/GenBank/DDBJ databases">
        <title>Deep-cultivation of Planctomycetes and their phenomic and genomic characterization uncovers novel biology.</title>
        <authorList>
            <person name="Wiegand S."/>
            <person name="Jogler M."/>
            <person name="Boedeker C."/>
            <person name="Pinto D."/>
            <person name="Vollmers J."/>
            <person name="Rivas-Marin E."/>
            <person name="Kohn T."/>
            <person name="Peeters S.H."/>
            <person name="Heuer A."/>
            <person name="Rast P."/>
            <person name="Oberbeckmann S."/>
            <person name="Bunk B."/>
            <person name="Jeske O."/>
            <person name="Meyerdierks A."/>
            <person name="Storesund J.E."/>
            <person name="Kallscheuer N."/>
            <person name="Luecker S."/>
            <person name="Lage O.M."/>
            <person name="Pohl T."/>
            <person name="Merkel B.J."/>
            <person name="Hornburger P."/>
            <person name="Mueller R.-W."/>
            <person name="Bruemmer F."/>
            <person name="Labrenz M."/>
            <person name="Spormann A.M."/>
            <person name="Op Den Camp H."/>
            <person name="Overmann J."/>
            <person name="Amann R."/>
            <person name="Jetten M.S.M."/>
            <person name="Mascher T."/>
            <person name="Medema M.H."/>
            <person name="Devos D.P."/>
            <person name="Kaster A.-K."/>
            <person name="Ovreas L."/>
            <person name="Rohde M."/>
            <person name="Galperin M.Y."/>
            <person name="Jogler C."/>
        </authorList>
    </citation>
    <scope>NUCLEOTIDE SEQUENCE [LARGE SCALE GENOMIC DNA]</scope>
    <source>
        <strain evidence="2 3">KOR42</strain>
    </source>
</reference>
<organism evidence="2 3">
    <name type="scientific">Thalassoglobus neptunius</name>
    <dbReference type="NCBI Taxonomy" id="1938619"/>
    <lineage>
        <taxon>Bacteria</taxon>
        <taxon>Pseudomonadati</taxon>
        <taxon>Planctomycetota</taxon>
        <taxon>Planctomycetia</taxon>
        <taxon>Planctomycetales</taxon>
        <taxon>Planctomycetaceae</taxon>
        <taxon>Thalassoglobus</taxon>
    </lineage>
</organism>
<protein>
    <recommendedName>
        <fullName evidence="1">RiboL-PSP-HEPN domain-containing protein</fullName>
    </recommendedName>
</protein>
<evidence type="ECO:0000313" key="3">
    <source>
        <dbReference type="Proteomes" id="UP000317243"/>
    </source>
</evidence>
<name>A0A5C5X6D2_9PLAN</name>
<comment type="caution">
    <text evidence="2">The sequence shown here is derived from an EMBL/GenBank/DDBJ whole genome shotgun (WGS) entry which is preliminary data.</text>
</comment>
<keyword evidence="3" id="KW-1185">Reference proteome</keyword>
<dbReference type="Proteomes" id="UP000317243">
    <property type="component" value="Unassembled WGS sequence"/>
</dbReference>
<gene>
    <name evidence="2" type="ORF">KOR42_10590</name>
</gene>
<evidence type="ECO:0000313" key="2">
    <source>
        <dbReference type="EMBL" id="TWT57695.1"/>
    </source>
</evidence>
<dbReference type="RefSeq" id="WP_146507560.1">
    <property type="nucleotide sequence ID" value="NZ_SIHI01000001.1"/>
</dbReference>
<accession>A0A5C5X6D2</accession>
<dbReference type="Pfam" id="PF18735">
    <property type="entry name" value="HEPN_RiboL-PSP"/>
    <property type="match status" value="1"/>
</dbReference>
<proteinExistence type="predicted"/>
<evidence type="ECO:0000259" key="1">
    <source>
        <dbReference type="Pfam" id="PF18735"/>
    </source>
</evidence>
<sequence>MTSDPLQAEINDFENELRREWEWREDELRSLSNLIGREDDDESKSHRKSIIVMLYAHYEGFAVFALNHYRIFVNRQRLTAQTAASSIVAGAWGHIFKAIQSGDEKCRVFTSELPDDRKLHILWRRRNFIEQHDSLRSREIVVEDAVVDSDSNMKPKVLSRNLFLLGIPHDWVRSVEGEINRLIQIRNALAHGSRKQGIPNAEFDEIEQAMKDVIERIQSEILNSVNRQHFLSSSAL</sequence>
<feature type="domain" description="RiboL-PSP-HEPN" evidence="1">
    <location>
        <begin position="20"/>
        <end position="222"/>
    </location>
</feature>
<dbReference type="OrthoDB" id="1551032at2"/>
<dbReference type="EMBL" id="SIHI01000001">
    <property type="protein sequence ID" value="TWT57695.1"/>
    <property type="molecule type" value="Genomic_DNA"/>
</dbReference>
<dbReference type="AlphaFoldDB" id="A0A5C5X6D2"/>